<feature type="compositionally biased region" description="Low complexity" evidence="1">
    <location>
        <begin position="205"/>
        <end position="231"/>
    </location>
</feature>
<feature type="region of interest" description="Disordered" evidence="1">
    <location>
        <begin position="362"/>
        <end position="395"/>
    </location>
</feature>
<feature type="compositionally biased region" description="Low complexity" evidence="1">
    <location>
        <begin position="238"/>
        <end position="313"/>
    </location>
</feature>
<evidence type="ECO:0000256" key="1">
    <source>
        <dbReference type="SAM" id="MobiDB-lite"/>
    </source>
</evidence>
<feature type="compositionally biased region" description="Low complexity" evidence="1">
    <location>
        <begin position="327"/>
        <end position="337"/>
    </location>
</feature>
<evidence type="ECO:0000313" key="2">
    <source>
        <dbReference type="EMBL" id="KAJ8317041.1"/>
    </source>
</evidence>
<feature type="region of interest" description="Disordered" evidence="1">
    <location>
        <begin position="197"/>
        <end position="340"/>
    </location>
</feature>
<sequence>MIDNNAYRKRNDSVVNESLSGTENNPLENRREKKYHQQEQGGRCGLCGDPYDGPLENEAGGKYATDAIAKCLAPSETTLDVSVQLTANHLGYFEFKLCENNDYKKKFTQDCLDKHPLKVSGNESTKYYPGAKVGLHNLTLEIPAGLTCDQCVLQWRYHTGNSWGVGEDGKGCIGCGPQEEFYACSDIRISNDCSSSHHKVSTQHPTTIKPTTKLTTTTTPKTTTTTVTTKPTTERSTTKPTTASVTTMKPTTVPTTKQPTIKPSTTSTSSPTITTVKITTKTSTKMPTSTTSTTTSTSQPTTGKTTTTTTTMKITEKETTTSLKPTNSNSSFISNNSTEQQKTTVVLNSSKATTLLSKIITPSTTSTSGTEKSTTTATTTTRSTTKQTETAKPTDGYQGKLPRVCVATGGYKNDTNVTNWCMENCNVGFCPRTHCKCQDSVEEKWQILSCRGYGEYAQVPGIDKWCQTNCLSSSGCPLTHCICEQKYISISHQNGLI</sequence>
<organism evidence="2 3">
    <name type="scientific">Tegillarca granosa</name>
    <name type="common">Malaysian cockle</name>
    <name type="synonym">Anadara granosa</name>
    <dbReference type="NCBI Taxonomy" id="220873"/>
    <lineage>
        <taxon>Eukaryota</taxon>
        <taxon>Metazoa</taxon>
        <taxon>Spiralia</taxon>
        <taxon>Lophotrochozoa</taxon>
        <taxon>Mollusca</taxon>
        <taxon>Bivalvia</taxon>
        <taxon>Autobranchia</taxon>
        <taxon>Pteriomorphia</taxon>
        <taxon>Arcoida</taxon>
        <taxon>Arcoidea</taxon>
        <taxon>Arcidae</taxon>
        <taxon>Tegillarca</taxon>
    </lineage>
</organism>
<proteinExistence type="predicted"/>
<feature type="compositionally biased region" description="Polar residues" evidence="1">
    <location>
        <begin position="13"/>
        <end position="27"/>
    </location>
</feature>
<keyword evidence="3" id="KW-1185">Reference proteome</keyword>
<reference evidence="2 3" key="1">
    <citation type="submission" date="2022-12" db="EMBL/GenBank/DDBJ databases">
        <title>Chromosome-level genome of Tegillarca granosa.</title>
        <authorList>
            <person name="Kim J."/>
        </authorList>
    </citation>
    <scope>NUCLEOTIDE SEQUENCE [LARGE SCALE GENOMIC DNA]</scope>
    <source>
        <strain evidence="2">Teg-2019</strain>
        <tissue evidence="2">Adductor muscle</tissue>
    </source>
</reference>
<feature type="compositionally biased region" description="Low complexity" evidence="1">
    <location>
        <begin position="362"/>
        <end position="391"/>
    </location>
</feature>
<comment type="caution">
    <text evidence="2">The sequence shown here is derived from an EMBL/GenBank/DDBJ whole genome shotgun (WGS) entry which is preliminary data.</text>
</comment>
<name>A0ABQ9FK59_TEGGR</name>
<feature type="region of interest" description="Disordered" evidence="1">
    <location>
        <begin position="1"/>
        <end position="41"/>
    </location>
</feature>
<evidence type="ECO:0008006" key="4">
    <source>
        <dbReference type="Google" id="ProtNLM"/>
    </source>
</evidence>
<evidence type="ECO:0000313" key="3">
    <source>
        <dbReference type="Proteomes" id="UP001217089"/>
    </source>
</evidence>
<dbReference type="Proteomes" id="UP001217089">
    <property type="component" value="Unassembled WGS sequence"/>
</dbReference>
<accession>A0ABQ9FK59</accession>
<dbReference type="EMBL" id="JARBDR010000246">
    <property type="protein sequence ID" value="KAJ8317041.1"/>
    <property type="molecule type" value="Genomic_DNA"/>
</dbReference>
<gene>
    <name evidence="2" type="ORF">KUTeg_004945</name>
</gene>
<feature type="compositionally biased region" description="Basic and acidic residues" evidence="1">
    <location>
        <begin position="28"/>
        <end position="37"/>
    </location>
</feature>
<protein>
    <recommendedName>
        <fullName evidence="4">Chitin-binding type-4 domain-containing protein</fullName>
    </recommendedName>
</protein>